<dbReference type="InterPro" id="IPR036188">
    <property type="entry name" value="FAD/NAD-bd_sf"/>
</dbReference>
<dbReference type="SUPFAM" id="SSF51905">
    <property type="entry name" value="FAD/NAD(P)-binding domain"/>
    <property type="match status" value="1"/>
</dbReference>
<feature type="chain" id="PRO_5046469188" evidence="4">
    <location>
        <begin position="22"/>
        <end position="483"/>
    </location>
</feature>
<evidence type="ECO:0000313" key="6">
    <source>
        <dbReference type="EMBL" id="MDF2261603.1"/>
    </source>
</evidence>
<dbReference type="InterPro" id="IPR002937">
    <property type="entry name" value="Amino_oxidase"/>
</dbReference>
<dbReference type="InterPro" id="IPR006311">
    <property type="entry name" value="TAT_signal"/>
</dbReference>
<protein>
    <submittedName>
        <fullName evidence="6">Flavin monoamine oxidase family protein</fullName>
    </submittedName>
</protein>
<dbReference type="Proteomes" id="UP001220022">
    <property type="component" value="Unassembled WGS sequence"/>
</dbReference>
<dbReference type="Gene3D" id="3.90.660.10">
    <property type="match status" value="1"/>
</dbReference>
<evidence type="ECO:0000256" key="1">
    <source>
        <dbReference type="ARBA" id="ARBA00001974"/>
    </source>
</evidence>
<evidence type="ECO:0000313" key="7">
    <source>
        <dbReference type="Proteomes" id="UP001220022"/>
    </source>
</evidence>
<dbReference type="PANTHER" id="PTHR43563:SF1">
    <property type="entry name" value="AMINE OXIDASE [FLAVIN-CONTAINING] B"/>
    <property type="match status" value="1"/>
</dbReference>
<dbReference type="EMBL" id="JARHTQ010000073">
    <property type="protein sequence ID" value="MDF2261603.1"/>
    <property type="molecule type" value="Genomic_DNA"/>
</dbReference>
<feature type="domain" description="Amine oxidase" evidence="5">
    <location>
        <begin position="47"/>
        <end position="479"/>
    </location>
</feature>
<dbReference type="PROSITE" id="PS51318">
    <property type="entry name" value="TAT"/>
    <property type="match status" value="1"/>
</dbReference>
<dbReference type="Gene3D" id="1.10.405.10">
    <property type="entry name" value="Guanine Nucleotide Dissociation Inhibitor, domain 1"/>
    <property type="match status" value="1"/>
</dbReference>
<proteinExistence type="inferred from homology"/>
<name>A0ABT5ZD29_9ACTN</name>
<evidence type="ECO:0000256" key="3">
    <source>
        <dbReference type="ARBA" id="ARBA00023002"/>
    </source>
</evidence>
<dbReference type="InterPro" id="IPR050703">
    <property type="entry name" value="Flavin_MAO"/>
</dbReference>
<comment type="caution">
    <text evidence="6">The sequence shown here is derived from an EMBL/GenBank/DDBJ whole genome shotgun (WGS) entry which is preliminary data.</text>
</comment>
<feature type="signal peptide" evidence="4">
    <location>
        <begin position="1"/>
        <end position="21"/>
    </location>
</feature>
<keyword evidence="3" id="KW-0560">Oxidoreductase</keyword>
<organism evidence="6 7">
    <name type="scientific">Streptantibioticus ferralitis</name>
    <dbReference type="NCBI Taxonomy" id="236510"/>
    <lineage>
        <taxon>Bacteria</taxon>
        <taxon>Bacillati</taxon>
        <taxon>Actinomycetota</taxon>
        <taxon>Actinomycetes</taxon>
        <taxon>Kitasatosporales</taxon>
        <taxon>Streptomycetaceae</taxon>
        <taxon>Streptantibioticus</taxon>
    </lineage>
</organism>
<dbReference type="Pfam" id="PF01593">
    <property type="entry name" value="Amino_oxidase"/>
    <property type="match status" value="1"/>
</dbReference>
<keyword evidence="4" id="KW-0732">Signal</keyword>
<accession>A0ABT5ZD29</accession>
<gene>
    <name evidence="6" type="ORF">P2L57_39595</name>
</gene>
<evidence type="ECO:0000256" key="4">
    <source>
        <dbReference type="SAM" id="SignalP"/>
    </source>
</evidence>
<comment type="cofactor">
    <cofactor evidence="1">
        <name>FAD</name>
        <dbReference type="ChEBI" id="CHEBI:57692"/>
    </cofactor>
</comment>
<sequence length="483" mass="52061">MRISRRGLIGAAGVAVGSPLAAWSSAMPASGSSAGSADVIIVGGGYSGMAAAHQLVRAGKSVIVLEARKRVGGRAFTQQVPGGGWVDNGAQWIGPAQTRILALAREFHVKTFPTYQTGKSILEYQGRRVEFSGLALEELLKVPIPPQDLAEFALAVDKFSRLAETVPSAAPWTAPNAAGWDSQTVATWMNANMKTAGARFLFTTAVNGYFSVEPADFSFLHFLFYVAAAGGFETLEENSLAWRFNGGVQQIPDAIAARLGDAVKLCSPVRCIDQTGSKVVVTTDNGQYEGSRVIIAMAPPMAARIDYQPILPASRDQYTQHLAMGSTIKAHAVYRTPFWRAQGLNGQILTQSPVNVTYDNSPPGGTPGILVAFFEGDPAREWADRPEAAIKAEILRTLVNYFGPRAARPEYYYQVVWANEEWSRGCYCGIPATGTWTEYKDALRTPVGRVHWAGTETSVEWAQYMEGAVASGQRAATEVEAEL</sequence>
<reference evidence="6 7" key="1">
    <citation type="submission" date="2023-03" db="EMBL/GenBank/DDBJ databases">
        <title>Draft genome sequence of type strain Streptomyces ferralitis JCM 14344.</title>
        <authorList>
            <person name="Klaysubun C."/>
            <person name="Duangmal K."/>
        </authorList>
    </citation>
    <scope>NUCLEOTIDE SEQUENCE [LARGE SCALE GENOMIC DNA]</scope>
    <source>
        <strain evidence="6 7">JCM 14344</strain>
    </source>
</reference>
<dbReference type="Gene3D" id="3.50.50.60">
    <property type="entry name" value="FAD/NAD(P)-binding domain"/>
    <property type="match status" value="1"/>
</dbReference>
<dbReference type="SUPFAM" id="SSF54373">
    <property type="entry name" value="FAD-linked reductases, C-terminal domain"/>
    <property type="match status" value="1"/>
</dbReference>
<dbReference type="PANTHER" id="PTHR43563">
    <property type="entry name" value="AMINE OXIDASE"/>
    <property type="match status" value="1"/>
</dbReference>
<evidence type="ECO:0000259" key="5">
    <source>
        <dbReference type="Pfam" id="PF01593"/>
    </source>
</evidence>
<evidence type="ECO:0000256" key="2">
    <source>
        <dbReference type="ARBA" id="ARBA00005995"/>
    </source>
</evidence>
<dbReference type="RefSeq" id="WP_275823409.1">
    <property type="nucleotide sequence ID" value="NZ_BAAANM010000064.1"/>
</dbReference>
<comment type="similarity">
    <text evidence="2">Belongs to the flavin monoamine oxidase family.</text>
</comment>
<dbReference type="PRINTS" id="PR00757">
    <property type="entry name" value="AMINEOXDASEF"/>
</dbReference>
<dbReference type="InterPro" id="IPR001613">
    <property type="entry name" value="Flavin_amine_oxidase"/>
</dbReference>
<keyword evidence="7" id="KW-1185">Reference proteome</keyword>